<dbReference type="AlphaFoldDB" id="A0A3G9GDG6"/>
<dbReference type="SUPFAM" id="SSF53098">
    <property type="entry name" value="Ribonuclease H-like"/>
    <property type="match status" value="1"/>
</dbReference>
<dbReference type="GO" id="GO:0015074">
    <property type="term" value="P:DNA integration"/>
    <property type="evidence" value="ECO:0007669"/>
    <property type="project" value="InterPro"/>
</dbReference>
<accession>A0A3G9GDG6</accession>
<dbReference type="Pfam" id="PF09299">
    <property type="entry name" value="Mu-transpos_C"/>
    <property type="match status" value="1"/>
</dbReference>
<dbReference type="Proteomes" id="UP000198290">
    <property type="component" value="Chromosome"/>
</dbReference>
<dbReference type="RefSeq" id="WP_167467077.1">
    <property type="nucleotide sequence ID" value="NZ_AP018823.1"/>
</dbReference>
<dbReference type="PANTHER" id="PTHR35004">
    <property type="entry name" value="TRANSPOSASE RV3428C-RELATED"/>
    <property type="match status" value="1"/>
</dbReference>
<dbReference type="PANTHER" id="PTHR35004:SF6">
    <property type="entry name" value="TRANSPOSASE"/>
    <property type="match status" value="1"/>
</dbReference>
<organism evidence="3 4">
    <name type="scientific">Aquitalea magnusonii</name>
    <dbReference type="NCBI Taxonomy" id="332411"/>
    <lineage>
        <taxon>Bacteria</taxon>
        <taxon>Pseudomonadati</taxon>
        <taxon>Pseudomonadota</taxon>
        <taxon>Betaproteobacteria</taxon>
        <taxon>Neisseriales</taxon>
        <taxon>Chromobacteriaceae</taxon>
        <taxon>Aquitalea</taxon>
    </lineage>
</organism>
<dbReference type="Gene3D" id="3.30.420.10">
    <property type="entry name" value="Ribonuclease H-like superfamily/Ribonuclease H"/>
    <property type="match status" value="1"/>
</dbReference>
<dbReference type="KEGG" id="amah:DLM_1889"/>
<proteinExistence type="predicted"/>
<reference evidence="4" key="3">
    <citation type="journal article" date="2017" name="Plant Physiol. Biochem.">
        <title>Differential oxidative and antioxidative response of duckweed Lemna minor toward plant growth promoting/inhibiting bacteria.</title>
        <authorList>
            <person name="Ishizawa H."/>
            <person name="Kuroda M."/>
            <person name="Morikawa M."/>
            <person name="Ike M."/>
        </authorList>
    </citation>
    <scope>NUCLEOTIDE SEQUENCE [LARGE SCALE GENOMIC DNA]</scope>
    <source>
        <strain evidence="4">H3</strain>
    </source>
</reference>
<dbReference type="PROSITE" id="PS50994">
    <property type="entry name" value="INTEGRASE"/>
    <property type="match status" value="1"/>
</dbReference>
<dbReference type="InterPro" id="IPR036397">
    <property type="entry name" value="RNaseH_sf"/>
</dbReference>
<reference evidence="4" key="1">
    <citation type="journal article" date="2017" name="Biotechnol. Biofuels">
        <title>Evaluation of environmental bacterial communities as a factor affecting the growth of duckweed Lemna minor.</title>
        <authorList>
            <person name="Ishizawa H."/>
            <person name="Kuroda M."/>
            <person name="Morikawa M."/>
            <person name="Ike M."/>
        </authorList>
    </citation>
    <scope>NUCLEOTIDE SEQUENCE [LARGE SCALE GENOMIC DNA]</scope>
    <source>
        <strain evidence="4">H3</strain>
    </source>
</reference>
<keyword evidence="4" id="KW-1185">Reference proteome</keyword>
<feature type="compositionally biased region" description="Basic residues" evidence="1">
    <location>
        <begin position="601"/>
        <end position="613"/>
    </location>
</feature>
<evidence type="ECO:0000313" key="4">
    <source>
        <dbReference type="Proteomes" id="UP000198290"/>
    </source>
</evidence>
<dbReference type="InterPro" id="IPR001584">
    <property type="entry name" value="Integrase_cat-core"/>
</dbReference>
<evidence type="ECO:0000313" key="3">
    <source>
        <dbReference type="EMBL" id="BBF85505.1"/>
    </source>
</evidence>
<name>A0A3G9GDG6_9NEIS</name>
<dbReference type="GO" id="GO:0003676">
    <property type="term" value="F:nucleic acid binding"/>
    <property type="evidence" value="ECO:0007669"/>
    <property type="project" value="InterPro"/>
</dbReference>
<evidence type="ECO:0000259" key="2">
    <source>
        <dbReference type="PROSITE" id="PS50994"/>
    </source>
</evidence>
<reference evidence="3 4" key="2">
    <citation type="journal article" date="2017" name="Genome Announc.">
        <title>Draft genome sequence of Aquitalea magnusonii strain H3, a plant growth-promoting bacterium of duckweed Lemna minor.</title>
        <authorList>
            <person name="Ishizawa H."/>
            <person name="Kuroda M."/>
            <person name="Ike M."/>
        </authorList>
    </citation>
    <scope>NUCLEOTIDE SEQUENCE [LARGE SCALE GENOMIC DNA]</scope>
    <source>
        <strain evidence="3 4">H3</strain>
    </source>
</reference>
<dbReference type="InterPro" id="IPR012337">
    <property type="entry name" value="RNaseH-like_sf"/>
</dbReference>
<evidence type="ECO:0000256" key="1">
    <source>
        <dbReference type="SAM" id="MobiDB-lite"/>
    </source>
</evidence>
<dbReference type="EMBL" id="AP018823">
    <property type="protein sequence ID" value="BBF85505.1"/>
    <property type="molecule type" value="Genomic_DNA"/>
</dbReference>
<dbReference type="InterPro" id="IPR015378">
    <property type="entry name" value="Transposase-like_Mu_C"/>
</dbReference>
<feature type="region of interest" description="Disordered" evidence="1">
    <location>
        <begin position="595"/>
        <end position="637"/>
    </location>
</feature>
<sequence length="653" mass="75716">MALDLREGVSVDLHSTHYRVLHIQAERQVSLLNERTSSITHLSMDEVEVYFQQGQFKVITDQDVLFREDGLPPIPSALPENHRPKLQRSLIYVRAVLARTEHFSREHETLPIVAEVAKQLRDANPPSRITIYRWCRNFLDSNRDPIVLAPRSANCGRRKGQINEEVIELFYETIDTYYLSRARNSRIDAHAELCDRVIEANRQRPKGEWLRTISYSGFCKLIKRLLDPFIVMARRMGEKNARRYFRTRDRGPVALFALERIEIDHTRLDIIVVHPITRESLGRPTVTVAIDRRSRMVVGIYIDLEPPSSIAVLMCLRQAVTSKQAILDDIPECQGFNWPVEGQFRLICMDNGPEFHSNVHKQFCADLHADMQYCPPGKPWYKGAVERFIGTLNRRLIHKLPGTTWSNPVERGDYPSEKLASLTLHELRQMVFRWVVVDYHNTRHHELGETPLQCWTRLVDEHPVPPLPQSLNLEVETGLAFERTICDGRIGVQGLLYHHPYLIHLQQKLPAKSKVMLRIDPEDITQAYIYDPLNKALIKLECLTINVEPSMSWLDFQRARKAHKKDTADPIGADAELVRQEKAKLRREIHQTHLQAEKRLKQNQRKKKQAPRRSTKEDFHISTQGSPESHAWENISSQQSWSLERLPLEGDSK</sequence>
<protein>
    <submittedName>
        <fullName evidence="3">TniA putative transposase</fullName>
    </submittedName>
</protein>
<feature type="domain" description="Integrase catalytic" evidence="2">
    <location>
        <begin position="248"/>
        <end position="459"/>
    </location>
</feature>
<gene>
    <name evidence="3" type="ORF">DLM_1889</name>
</gene>